<keyword evidence="2" id="KW-0808">Transferase</keyword>
<name>A0A1A9I7X0_9BACT</name>
<dbReference type="InterPro" id="IPR000600">
    <property type="entry name" value="ROK"/>
</dbReference>
<dbReference type="SUPFAM" id="SSF53067">
    <property type="entry name" value="Actin-like ATPase domain"/>
    <property type="match status" value="1"/>
</dbReference>
<keyword evidence="3" id="KW-1185">Reference proteome</keyword>
<comment type="similarity">
    <text evidence="1">Belongs to the ROK (NagC/XylR) family.</text>
</comment>
<proteinExistence type="inferred from homology"/>
<dbReference type="PROSITE" id="PS01125">
    <property type="entry name" value="ROK"/>
    <property type="match status" value="1"/>
</dbReference>
<evidence type="ECO:0000313" key="3">
    <source>
        <dbReference type="Proteomes" id="UP000077667"/>
    </source>
</evidence>
<dbReference type="PANTHER" id="PTHR18964:SF149">
    <property type="entry name" value="BIFUNCTIONAL UDP-N-ACETYLGLUCOSAMINE 2-EPIMERASE_N-ACETYLMANNOSAMINE KINASE"/>
    <property type="match status" value="1"/>
</dbReference>
<sequence>MYAIGIDVGGSSLKCGVINGAGEVVYALVQPMSAAGSEAAIITLITAAIRQCAAVVPGAVAGVGIGFPGIVEDNVVIGGADNLPGFENVPLGKLLQQQTGYRIIIDNDANMMGFGELTYGAAKGCSDLVFLTVGTGIGGALVIDKKLYGGYKNRGTELGHMIIQHNGTRCSCGARGCFEAYASITALIRNYKALRNNKEVAVDGKMIVTRYLQHQPEAVAAMQKHFEYMAAGIAGLVNIFSPQKVVIGGGISEAGAFYIKEIATRVKLLAMPVTMQHTTLAAAALGNRAGLLGCAARVFRPLS</sequence>
<gene>
    <name evidence="2" type="ORF">A8C56_05400</name>
</gene>
<organism evidence="2 3">
    <name type="scientific">Niabella ginsenosidivorans</name>
    <dbReference type="NCBI Taxonomy" id="1176587"/>
    <lineage>
        <taxon>Bacteria</taxon>
        <taxon>Pseudomonadati</taxon>
        <taxon>Bacteroidota</taxon>
        <taxon>Chitinophagia</taxon>
        <taxon>Chitinophagales</taxon>
        <taxon>Chitinophagaceae</taxon>
        <taxon>Niabella</taxon>
    </lineage>
</organism>
<dbReference type="InterPro" id="IPR049874">
    <property type="entry name" value="ROK_cs"/>
</dbReference>
<keyword evidence="2" id="KW-0418">Kinase</keyword>
<protein>
    <submittedName>
        <fullName evidence="2">Sugar kinase</fullName>
    </submittedName>
</protein>
<dbReference type="InterPro" id="IPR043129">
    <property type="entry name" value="ATPase_NBD"/>
</dbReference>
<dbReference type="GO" id="GO:0016301">
    <property type="term" value="F:kinase activity"/>
    <property type="evidence" value="ECO:0007669"/>
    <property type="project" value="UniProtKB-KW"/>
</dbReference>
<dbReference type="Gene3D" id="3.30.420.40">
    <property type="match status" value="2"/>
</dbReference>
<accession>A0A1A9I7X0</accession>
<reference evidence="2 3" key="1">
    <citation type="submission" date="2016-05" db="EMBL/GenBank/DDBJ databases">
        <title>Niabella ginsenosidivorans BS26 whole genome sequencing.</title>
        <authorList>
            <person name="Im W.T."/>
            <person name="Siddiqi M.Z."/>
        </authorList>
    </citation>
    <scope>NUCLEOTIDE SEQUENCE [LARGE SCALE GENOMIC DNA]</scope>
    <source>
        <strain evidence="2 3">BS26</strain>
    </source>
</reference>
<dbReference type="KEGG" id="nia:A8C56_05400"/>
<evidence type="ECO:0000313" key="2">
    <source>
        <dbReference type="EMBL" id="ANH83716.1"/>
    </source>
</evidence>
<dbReference type="Proteomes" id="UP000077667">
    <property type="component" value="Chromosome"/>
</dbReference>
<dbReference type="Pfam" id="PF00480">
    <property type="entry name" value="ROK"/>
    <property type="match status" value="1"/>
</dbReference>
<dbReference type="EMBL" id="CP015772">
    <property type="protein sequence ID" value="ANH83716.1"/>
    <property type="molecule type" value="Genomic_DNA"/>
</dbReference>
<dbReference type="AlphaFoldDB" id="A0A1A9I7X0"/>
<dbReference type="STRING" id="1176587.A8C56_05400"/>
<evidence type="ECO:0000256" key="1">
    <source>
        <dbReference type="ARBA" id="ARBA00006479"/>
    </source>
</evidence>
<dbReference type="PANTHER" id="PTHR18964">
    <property type="entry name" value="ROK (REPRESSOR, ORF, KINASE) FAMILY"/>
    <property type="match status" value="1"/>
</dbReference>